<dbReference type="OrthoDB" id="94780at2759"/>
<protein>
    <submittedName>
        <fullName evidence="3">RxLR-like protein</fullName>
    </submittedName>
</protein>
<dbReference type="PANTHER" id="PTHR31157:SF1">
    <property type="entry name" value="SCP DOMAIN-CONTAINING PROTEIN"/>
    <property type="match status" value="1"/>
</dbReference>
<dbReference type="OMA" id="MVAITHY"/>
<dbReference type="EMBL" id="CCYD01001336">
    <property type="protein sequence ID" value="CEG44942.1"/>
    <property type="molecule type" value="Genomic_DNA"/>
</dbReference>
<keyword evidence="4" id="KW-1185">Reference proteome</keyword>
<dbReference type="CDD" id="cd05379">
    <property type="entry name" value="CAP_bacterial"/>
    <property type="match status" value="1"/>
</dbReference>
<sequence length="170" mass="18860">MVAITHYAFVLVLGLATVSNASNLRQLSNTIDMNEILIKKSSNLLAQVNQMRAEHGLQSLCSNKKLQVAAERHVIDQSKSDFMSDIGTDNSDPEQRVTAIEFNLQSVAENIDAGSDNASAVADWWMKGSNRDVILGEFTMVGTAYMFNEDTYNKHYWVQVYATGSSEQCD</sequence>
<evidence type="ECO:0000256" key="1">
    <source>
        <dbReference type="SAM" id="SignalP"/>
    </source>
</evidence>
<dbReference type="SUPFAM" id="SSF55797">
    <property type="entry name" value="PR-1-like"/>
    <property type="match status" value="1"/>
</dbReference>
<dbReference type="Pfam" id="PF00188">
    <property type="entry name" value="CAP"/>
    <property type="match status" value="1"/>
</dbReference>
<dbReference type="STRING" id="4781.A0A0P1AU76"/>
<evidence type="ECO:0000313" key="3">
    <source>
        <dbReference type="EMBL" id="CEG44942.1"/>
    </source>
</evidence>
<dbReference type="PANTHER" id="PTHR31157">
    <property type="entry name" value="SCP DOMAIN-CONTAINING PROTEIN"/>
    <property type="match status" value="1"/>
</dbReference>
<name>A0A0P1AU76_PLAHL</name>
<evidence type="ECO:0000259" key="2">
    <source>
        <dbReference type="Pfam" id="PF00188"/>
    </source>
</evidence>
<dbReference type="AlphaFoldDB" id="A0A0P1AU76"/>
<feature type="chain" id="PRO_5006058929" evidence="1">
    <location>
        <begin position="22"/>
        <end position="170"/>
    </location>
</feature>
<feature type="signal peptide" evidence="1">
    <location>
        <begin position="1"/>
        <end position="21"/>
    </location>
</feature>
<dbReference type="GeneID" id="36396320"/>
<evidence type="ECO:0000313" key="4">
    <source>
        <dbReference type="Proteomes" id="UP000054928"/>
    </source>
</evidence>
<keyword evidence="1" id="KW-0732">Signal</keyword>
<reference evidence="4" key="1">
    <citation type="submission" date="2014-09" db="EMBL/GenBank/DDBJ databases">
        <authorList>
            <person name="Sharma Rahul"/>
            <person name="Thines Marco"/>
        </authorList>
    </citation>
    <scope>NUCLEOTIDE SEQUENCE [LARGE SCALE GENOMIC DNA]</scope>
</reference>
<dbReference type="Gene3D" id="3.40.33.10">
    <property type="entry name" value="CAP"/>
    <property type="match status" value="1"/>
</dbReference>
<dbReference type="Proteomes" id="UP000054928">
    <property type="component" value="Unassembled WGS sequence"/>
</dbReference>
<feature type="domain" description="SCP" evidence="2">
    <location>
        <begin position="45"/>
        <end position="161"/>
    </location>
</feature>
<proteinExistence type="predicted"/>
<organism evidence="3 4">
    <name type="scientific">Plasmopara halstedii</name>
    <name type="common">Downy mildew of sunflower</name>
    <dbReference type="NCBI Taxonomy" id="4781"/>
    <lineage>
        <taxon>Eukaryota</taxon>
        <taxon>Sar</taxon>
        <taxon>Stramenopiles</taxon>
        <taxon>Oomycota</taxon>
        <taxon>Peronosporomycetes</taxon>
        <taxon>Peronosporales</taxon>
        <taxon>Peronosporaceae</taxon>
        <taxon>Plasmopara</taxon>
    </lineage>
</organism>
<dbReference type="InterPro" id="IPR014044">
    <property type="entry name" value="CAP_dom"/>
</dbReference>
<accession>A0A0P1AU76</accession>
<dbReference type="InterPro" id="IPR035940">
    <property type="entry name" value="CAP_sf"/>
</dbReference>
<dbReference type="RefSeq" id="XP_024581311.1">
    <property type="nucleotide sequence ID" value="XM_024731099.1"/>
</dbReference>